<keyword evidence="3" id="KW-1185">Reference proteome</keyword>
<evidence type="ECO:0000313" key="2">
    <source>
        <dbReference type="EMBL" id="MBB3874829.1"/>
    </source>
</evidence>
<organism evidence="2 3">
    <name type="scientific">Sphingomonas aquatilis</name>
    <dbReference type="NCBI Taxonomy" id="93063"/>
    <lineage>
        <taxon>Bacteria</taxon>
        <taxon>Pseudomonadati</taxon>
        <taxon>Pseudomonadota</taxon>
        <taxon>Alphaproteobacteria</taxon>
        <taxon>Sphingomonadales</taxon>
        <taxon>Sphingomonadaceae</taxon>
        <taxon>Sphingomonas</taxon>
    </lineage>
</organism>
<dbReference type="AlphaFoldDB" id="A0AAW3TTM3"/>
<name>A0AAW3TTM3_9SPHN</name>
<gene>
    <name evidence="2" type="ORF">GGR47_001045</name>
</gene>
<evidence type="ECO:0008006" key="4">
    <source>
        <dbReference type="Google" id="ProtNLM"/>
    </source>
</evidence>
<protein>
    <recommendedName>
        <fullName evidence="4">EexN family lipoprotein</fullName>
    </recommendedName>
</protein>
<reference evidence="2 3" key="1">
    <citation type="submission" date="2020-08" db="EMBL/GenBank/DDBJ databases">
        <title>Genomic Encyclopedia of Type Strains, Phase IV (KMG-IV): sequencing the most valuable type-strain genomes for metagenomic binning, comparative biology and taxonomic classification.</title>
        <authorList>
            <person name="Goeker M."/>
        </authorList>
    </citation>
    <scope>NUCLEOTIDE SEQUENCE [LARGE SCALE GENOMIC DNA]</scope>
    <source>
        <strain evidence="2 3">DSM 15581</strain>
    </source>
</reference>
<dbReference type="Proteomes" id="UP000528945">
    <property type="component" value="Unassembled WGS sequence"/>
</dbReference>
<dbReference type="RefSeq" id="WP_147035449.1">
    <property type="nucleotide sequence ID" value="NZ_JACIDB010000001.1"/>
</dbReference>
<evidence type="ECO:0000256" key="1">
    <source>
        <dbReference type="SAM" id="MobiDB-lite"/>
    </source>
</evidence>
<accession>A0AAW3TTM3</accession>
<feature type="region of interest" description="Disordered" evidence="1">
    <location>
        <begin position="77"/>
        <end position="113"/>
    </location>
</feature>
<sequence>MGQLILSYCRTAKCQYDYWQMSLQAERYGTAIRSSTAGNVRLAFALIRKVRQACAMARATSLLLLVPIALVLAGCGRQSDEPQGDANSAEVATPDPAKNTTTEAMCGDPKERADAISRVAEDPKVHDDPDYVYEVASDIAEKGCPKPNR</sequence>
<dbReference type="EMBL" id="JACIDB010000001">
    <property type="protein sequence ID" value="MBB3874829.1"/>
    <property type="molecule type" value="Genomic_DNA"/>
</dbReference>
<comment type="caution">
    <text evidence="2">The sequence shown here is derived from an EMBL/GenBank/DDBJ whole genome shotgun (WGS) entry which is preliminary data.</text>
</comment>
<evidence type="ECO:0000313" key="3">
    <source>
        <dbReference type="Proteomes" id="UP000528945"/>
    </source>
</evidence>
<proteinExistence type="predicted"/>